<keyword evidence="2" id="KW-1185">Reference proteome</keyword>
<dbReference type="AlphaFoldDB" id="A0A7J0HCR2"/>
<protein>
    <submittedName>
        <fullName evidence="1">Uncharacterized protein</fullName>
    </submittedName>
</protein>
<comment type="caution">
    <text evidence="1">The sequence shown here is derived from an EMBL/GenBank/DDBJ whole genome shotgun (WGS) entry which is preliminary data.</text>
</comment>
<organism evidence="1 2">
    <name type="scientific">Actinidia rufa</name>
    <dbReference type="NCBI Taxonomy" id="165716"/>
    <lineage>
        <taxon>Eukaryota</taxon>
        <taxon>Viridiplantae</taxon>
        <taxon>Streptophyta</taxon>
        <taxon>Embryophyta</taxon>
        <taxon>Tracheophyta</taxon>
        <taxon>Spermatophyta</taxon>
        <taxon>Magnoliopsida</taxon>
        <taxon>eudicotyledons</taxon>
        <taxon>Gunneridae</taxon>
        <taxon>Pentapetalae</taxon>
        <taxon>asterids</taxon>
        <taxon>Ericales</taxon>
        <taxon>Actinidiaceae</taxon>
        <taxon>Actinidia</taxon>
    </lineage>
</organism>
<proteinExistence type="predicted"/>
<dbReference type="Proteomes" id="UP000585474">
    <property type="component" value="Unassembled WGS sequence"/>
</dbReference>
<reference evidence="1 2" key="1">
    <citation type="submission" date="2019-07" db="EMBL/GenBank/DDBJ databases">
        <title>De Novo Assembly of kiwifruit Actinidia rufa.</title>
        <authorList>
            <person name="Sugita-Konishi S."/>
            <person name="Sato K."/>
            <person name="Mori E."/>
            <person name="Abe Y."/>
            <person name="Kisaki G."/>
            <person name="Hamano K."/>
            <person name="Suezawa K."/>
            <person name="Otani M."/>
            <person name="Fukuda T."/>
            <person name="Manabe T."/>
            <person name="Gomi K."/>
            <person name="Tabuchi M."/>
            <person name="Akimitsu K."/>
            <person name="Kataoka I."/>
        </authorList>
    </citation>
    <scope>NUCLEOTIDE SEQUENCE [LARGE SCALE GENOMIC DNA]</scope>
    <source>
        <strain evidence="2">cv. Fuchu</strain>
    </source>
</reference>
<accession>A0A7J0HCR2</accession>
<evidence type="ECO:0000313" key="2">
    <source>
        <dbReference type="Proteomes" id="UP000585474"/>
    </source>
</evidence>
<dbReference type="EMBL" id="BJWL01000028">
    <property type="protein sequence ID" value="GFZ20802.1"/>
    <property type="molecule type" value="Genomic_DNA"/>
</dbReference>
<sequence length="234" mass="26139">MASKSFVVCSSKASILILTNLLKSLVFFNTQSDTFIPSIKPWVKTSSLHPWTVISSDGYINATGEQSKLCISSPATTSSISQTLLWTRSPPKQSSVVSAYGQNLPSQILCRTTYFSRERKSSRDRHHTVPNVDLKTSTNSFWAVEEPKYRSDTSPCLTAWNLNLLHYLRNIVRNFFSLSTNPSQHLKPVLRFSASGEGWPGILGLVLHPTFSYPFPIRGPTFTRLEGPSLKVRA</sequence>
<evidence type="ECO:0000313" key="1">
    <source>
        <dbReference type="EMBL" id="GFZ20802.1"/>
    </source>
</evidence>
<gene>
    <name evidence="1" type="ORF">Acr_28g0015070</name>
</gene>
<name>A0A7J0HCR2_9ERIC</name>